<gene>
    <name evidence="2" type="ORF">C7447_1069</name>
</gene>
<dbReference type="Gene3D" id="1.25.40.10">
    <property type="entry name" value="Tetratricopeptide repeat domain"/>
    <property type="match status" value="3"/>
</dbReference>
<dbReference type="EMBL" id="VNIA01000006">
    <property type="protein sequence ID" value="TYP96713.1"/>
    <property type="molecule type" value="Genomic_DNA"/>
</dbReference>
<dbReference type="PANTHER" id="PTHR12558">
    <property type="entry name" value="CELL DIVISION CYCLE 16,23,27"/>
    <property type="match status" value="1"/>
</dbReference>
<comment type="caution">
    <text evidence="2">The sequence shown here is derived from an EMBL/GenBank/DDBJ whole genome shotgun (WGS) entry which is preliminary data.</text>
</comment>
<protein>
    <submittedName>
        <fullName evidence="2">Tetratricopeptide repeat protein</fullName>
    </submittedName>
</protein>
<dbReference type="RefSeq" id="WP_148871019.1">
    <property type="nucleotide sequence ID" value="NZ_VNIA01000006.1"/>
</dbReference>
<dbReference type="InterPro" id="IPR019734">
    <property type="entry name" value="TPR_rpt"/>
</dbReference>
<dbReference type="InterPro" id="IPR011990">
    <property type="entry name" value="TPR-like_helical_dom_sf"/>
</dbReference>
<dbReference type="AlphaFoldDB" id="A0A5S5DLB1"/>
<dbReference type="GO" id="GO:0051301">
    <property type="term" value="P:cell division"/>
    <property type="evidence" value="ECO:0007669"/>
    <property type="project" value="TreeGrafter"/>
</dbReference>
<proteinExistence type="predicted"/>
<dbReference type="OrthoDB" id="919555at2"/>
<dbReference type="Pfam" id="PF13174">
    <property type="entry name" value="TPR_6"/>
    <property type="match status" value="1"/>
</dbReference>
<evidence type="ECO:0000256" key="1">
    <source>
        <dbReference type="PROSITE-ProRule" id="PRU00339"/>
    </source>
</evidence>
<evidence type="ECO:0000313" key="3">
    <source>
        <dbReference type="Proteomes" id="UP000323136"/>
    </source>
</evidence>
<keyword evidence="1" id="KW-0802">TPR repeat</keyword>
<dbReference type="SUPFAM" id="SSF48452">
    <property type="entry name" value="TPR-like"/>
    <property type="match status" value="2"/>
</dbReference>
<organism evidence="2 3">
    <name type="scientific">Tenacibaculum adriaticum</name>
    <dbReference type="NCBI Taxonomy" id="413713"/>
    <lineage>
        <taxon>Bacteria</taxon>
        <taxon>Pseudomonadati</taxon>
        <taxon>Bacteroidota</taxon>
        <taxon>Flavobacteriia</taxon>
        <taxon>Flavobacteriales</taxon>
        <taxon>Flavobacteriaceae</taxon>
        <taxon>Tenacibaculum</taxon>
    </lineage>
</organism>
<name>A0A5S5DLB1_9FLAO</name>
<dbReference type="SMART" id="SM00028">
    <property type="entry name" value="TPR"/>
    <property type="match status" value="7"/>
</dbReference>
<dbReference type="Pfam" id="PF13432">
    <property type="entry name" value="TPR_16"/>
    <property type="match status" value="1"/>
</dbReference>
<accession>A0A5S5DLB1</accession>
<dbReference type="Proteomes" id="UP000323136">
    <property type="component" value="Unassembled WGS sequence"/>
</dbReference>
<dbReference type="PANTHER" id="PTHR12558:SF44">
    <property type="entry name" value="TETRATRICOPEPTIDE REPEAT-CONTAINING PROTEIN"/>
    <property type="match status" value="1"/>
</dbReference>
<feature type="repeat" description="TPR" evidence="1">
    <location>
        <begin position="123"/>
        <end position="156"/>
    </location>
</feature>
<sequence length="695" mass="79594">MKNLFLITITLILSINFSVLAQIDMKQGFNYLETGKYVEAETFFKTILNEFPTNKTAKLCYGRAVGLNGDAEKAVTIFTDLLKKYPNDFEIKLNYAESLLWSSQFNKAKGYYKNLVTEEPKSFSALLGYANTLSNLKEYENALTYVNKALEVSPGNPNALTSKKYIRLGYAYQFQQKQDYNKALTILDQNLSEFKLDKETLLNKANVYLIKNEPKNAEKAYFLLATNKKDSIIALNGLSLVSHLQNKEKDALKTVEKALEKTSSIKDDSLLVNQTKERYIQALIWNQKYKTAEKEINQLLKTSPNENWILSLRATLGMYRSDFKECIADYNQILKNDSISFDGNLGGANAQLANGNENGAYNAVFKTLEVFPNQKDAMGFLKKLNEDFTPFIEEKLAYTFDNGNNNSFSSTTSLIFPFSTKLKATANYQYRTTENTVTKNKANSNNLTFGLTYKIHPKITFNSSLGINKANSFTNNYEQLLVDVNFKLKPLKLQDLEIGYKREIQNFNADLLDKEIVTNNYYANYNISSNFNLGWFTQFFHTTQNDGNARNLLFTSLYYNFLKKPALKGGINYQFISFKDQVPTIYFSPEKFNAIEIFADLLKDEKITKPKNWFYGLNGASGFQFIEDNKRQLTYRIQSKIGYKFSDRLLMNLFGQHTNIASATASGFTFTEIGLRIKWYITKKPIFINKNGTFN</sequence>
<keyword evidence="3" id="KW-1185">Reference proteome</keyword>
<reference evidence="2 3" key="1">
    <citation type="submission" date="2019-07" db="EMBL/GenBank/DDBJ databases">
        <title>Genomic Encyclopedia of Type Strains, Phase IV (KMG-IV): sequencing the most valuable type-strain genomes for metagenomic binning, comparative biology and taxonomic classification.</title>
        <authorList>
            <person name="Goeker M."/>
        </authorList>
    </citation>
    <scope>NUCLEOTIDE SEQUENCE [LARGE SCALE GENOMIC DNA]</scope>
    <source>
        <strain evidence="2 3">DSM 18961</strain>
    </source>
</reference>
<evidence type="ECO:0000313" key="2">
    <source>
        <dbReference type="EMBL" id="TYP96713.1"/>
    </source>
</evidence>
<dbReference type="PROSITE" id="PS50005">
    <property type="entry name" value="TPR"/>
    <property type="match status" value="1"/>
</dbReference>